<protein>
    <submittedName>
        <fullName evidence="1 4">Uncharacterized protein</fullName>
    </submittedName>
</protein>
<dbReference type="WBParaSite" id="DME_0000550001-mRNA-1">
    <property type="protein sequence ID" value="DME_0000550001-mRNA-1"/>
    <property type="gene ID" value="DME_0000550001"/>
</dbReference>
<dbReference type="EMBL" id="UYYG01000005">
    <property type="protein sequence ID" value="VDN50633.1"/>
    <property type="molecule type" value="Genomic_DNA"/>
</dbReference>
<reference evidence="1 3" key="2">
    <citation type="submission" date="2018-11" db="EMBL/GenBank/DDBJ databases">
        <authorList>
            <consortium name="Pathogen Informatics"/>
        </authorList>
    </citation>
    <scope>NUCLEOTIDE SEQUENCE [LARGE SCALE GENOMIC DNA]</scope>
</reference>
<proteinExistence type="predicted"/>
<accession>A0A0N4UDS5</accession>
<name>A0A0N4UDS5_DRAME</name>
<dbReference type="Proteomes" id="UP000038040">
    <property type="component" value="Unplaced"/>
</dbReference>
<evidence type="ECO:0000313" key="1">
    <source>
        <dbReference type="EMBL" id="VDN50633.1"/>
    </source>
</evidence>
<keyword evidence="3" id="KW-1185">Reference proteome</keyword>
<organism evidence="2 4">
    <name type="scientific">Dracunculus medinensis</name>
    <name type="common">Guinea worm</name>
    <dbReference type="NCBI Taxonomy" id="318479"/>
    <lineage>
        <taxon>Eukaryota</taxon>
        <taxon>Metazoa</taxon>
        <taxon>Ecdysozoa</taxon>
        <taxon>Nematoda</taxon>
        <taxon>Chromadorea</taxon>
        <taxon>Rhabditida</taxon>
        <taxon>Spirurina</taxon>
        <taxon>Dracunculoidea</taxon>
        <taxon>Dracunculidae</taxon>
        <taxon>Dracunculus</taxon>
    </lineage>
</organism>
<evidence type="ECO:0000313" key="3">
    <source>
        <dbReference type="Proteomes" id="UP000274756"/>
    </source>
</evidence>
<dbReference type="AlphaFoldDB" id="A0A0N4UDS5"/>
<reference evidence="4" key="1">
    <citation type="submission" date="2017-02" db="UniProtKB">
        <authorList>
            <consortium name="WormBaseParasite"/>
        </authorList>
    </citation>
    <scope>IDENTIFICATION</scope>
</reference>
<evidence type="ECO:0000313" key="4">
    <source>
        <dbReference type="WBParaSite" id="DME_0000550001-mRNA-1"/>
    </source>
</evidence>
<dbReference type="Proteomes" id="UP000274756">
    <property type="component" value="Unassembled WGS sequence"/>
</dbReference>
<evidence type="ECO:0000313" key="2">
    <source>
        <dbReference type="Proteomes" id="UP000038040"/>
    </source>
</evidence>
<gene>
    <name evidence="1" type="ORF">DME_LOCUS606</name>
</gene>
<sequence>MQIGRIAEEEVDFEHQPDFTLNFAKNRDPARLLDFSRNRRPYQRLSKINLTKPRLYTDCMKNAGNPKLTWYHPPCCTVESKAERQQLLSLKQ</sequence>